<sequence>MTFEFGDKDKTPLDDVPDGIQVWKAYDHKDKCARLVFYTGRWEVGFDRDEVTDLRDALSQWLKETR</sequence>
<accession>A0ABX7N5K9</accession>
<evidence type="ECO:0000313" key="2">
    <source>
        <dbReference type="Proteomes" id="UP000663090"/>
    </source>
</evidence>
<reference evidence="1 2" key="1">
    <citation type="submission" date="2021-02" db="EMBL/GenBank/DDBJ databases">
        <title>De Novo genome assembly of isolated myxobacteria.</title>
        <authorList>
            <person name="Stevens D.C."/>
        </authorList>
    </citation>
    <scope>NUCLEOTIDE SEQUENCE [LARGE SCALE GENOMIC DNA]</scope>
    <source>
        <strain evidence="1 2">SCHIC003</strain>
    </source>
</reference>
<evidence type="ECO:0000313" key="1">
    <source>
        <dbReference type="EMBL" id="QSQ14024.1"/>
    </source>
</evidence>
<dbReference type="EMBL" id="CP071091">
    <property type="protein sequence ID" value="QSQ14024.1"/>
    <property type="molecule type" value="Genomic_DNA"/>
</dbReference>
<gene>
    <name evidence="1" type="ORF">JY572_37880</name>
</gene>
<dbReference type="RefSeq" id="WP_206715818.1">
    <property type="nucleotide sequence ID" value="NZ_CP071091.1"/>
</dbReference>
<dbReference type="Proteomes" id="UP000663090">
    <property type="component" value="Chromosome"/>
</dbReference>
<proteinExistence type="predicted"/>
<keyword evidence="2" id="KW-1185">Reference proteome</keyword>
<protein>
    <submittedName>
        <fullName evidence="1">Uncharacterized protein</fullName>
    </submittedName>
</protein>
<name>A0ABX7N5K9_9BACT</name>
<organism evidence="1 2">
    <name type="scientific">Myxococcus landrumensis</name>
    <dbReference type="NCBI Taxonomy" id="2813577"/>
    <lineage>
        <taxon>Bacteria</taxon>
        <taxon>Pseudomonadati</taxon>
        <taxon>Myxococcota</taxon>
        <taxon>Myxococcia</taxon>
        <taxon>Myxococcales</taxon>
        <taxon>Cystobacterineae</taxon>
        <taxon>Myxococcaceae</taxon>
        <taxon>Myxococcus</taxon>
    </lineage>
</organism>